<protein>
    <submittedName>
        <fullName evidence="1">Uncharacterized protein</fullName>
    </submittedName>
</protein>
<accession>A0A8X6GCY5</accession>
<dbReference type="EMBL" id="BMAO01035174">
    <property type="protein sequence ID" value="GFR01832.1"/>
    <property type="molecule type" value="Genomic_DNA"/>
</dbReference>
<sequence>MCHTLRDQYIICRDDDRSEVDLLLKCDIRWDNKDEDNLEDATIEIGGERMEVGLIVTAYFEGVVGVLMFG</sequence>
<dbReference type="AlphaFoldDB" id="A0A8X6GCY5"/>
<evidence type="ECO:0000313" key="1">
    <source>
        <dbReference type="EMBL" id="GFR01832.1"/>
    </source>
</evidence>
<proteinExistence type="predicted"/>
<dbReference type="Proteomes" id="UP000887116">
    <property type="component" value="Unassembled WGS sequence"/>
</dbReference>
<organism evidence="1 2">
    <name type="scientific">Trichonephila clavata</name>
    <name type="common">Joro spider</name>
    <name type="synonym">Nephila clavata</name>
    <dbReference type="NCBI Taxonomy" id="2740835"/>
    <lineage>
        <taxon>Eukaryota</taxon>
        <taxon>Metazoa</taxon>
        <taxon>Ecdysozoa</taxon>
        <taxon>Arthropoda</taxon>
        <taxon>Chelicerata</taxon>
        <taxon>Arachnida</taxon>
        <taxon>Araneae</taxon>
        <taxon>Araneomorphae</taxon>
        <taxon>Entelegynae</taxon>
        <taxon>Araneoidea</taxon>
        <taxon>Nephilidae</taxon>
        <taxon>Trichonephila</taxon>
    </lineage>
</organism>
<gene>
    <name evidence="1" type="ORF">TNCT_417121</name>
</gene>
<comment type="caution">
    <text evidence="1">The sequence shown here is derived from an EMBL/GenBank/DDBJ whole genome shotgun (WGS) entry which is preliminary data.</text>
</comment>
<name>A0A8X6GCY5_TRICU</name>
<keyword evidence="2" id="KW-1185">Reference proteome</keyword>
<evidence type="ECO:0000313" key="2">
    <source>
        <dbReference type="Proteomes" id="UP000887116"/>
    </source>
</evidence>
<reference evidence="1" key="1">
    <citation type="submission" date="2020-07" db="EMBL/GenBank/DDBJ databases">
        <title>Multicomponent nature underlies the extraordinary mechanical properties of spider dragline silk.</title>
        <authorList>
            <person name="Kono N."/>
            <person name="Nakamura H."/>
            <person name="Mori M."/>
            <person name="Yoshida Y."/>
            <person name="Ohtoshi R."/>
            <person name="Malay A.D."/>
            <person name="Moran D.A.P."/>
            <person name="Tomita M."/>
            <person name="Numata K."/>
            <person name="Arakawa K."/>
        </authorList>
    </citation>
    <scope>NUCLEOTIDE SEQUENCE</scope>
</reference>